<dbReference type="RefSeq" id="WP_135498457.1">
    <property type="nucleotide sequence ID" value="NZ_SRLD01000028.1"/>
</dbReference>
<dbReference type="InterPro" id="IPR030395">
    <property type="entry name" value="GP_PDE_dom"/>
</dbReference>
<evidence type="ECO:0000313" key="2">
    <source>
        <dbReference type="EMBL" id="TGE14888.1"/>
    </source>
</evidence>
<dbReference type="Pfam" id="PF03009">
    <property type="entry name" value="GDPD"/>
    <property type="match status" value="1"/>
</dbReference>
<dbReference type="OrthoDB" id="384721at2"/>
<comment type="caution">
    <text evidence="2">The sequence shown here is derived from an EMBL/GenBank/DDBJ whole genome shotgun (WGS) entry which is preliminary data.</text>
</comment>
<dbReference type="EMBL" id="SRLD01000028">
    <property type="protein sequence ID" value="TGE14888.1"/>
    <property type="molecule type" value="Genomic_DNA"/>
</dbReference>
<organism evidence="2 3">
    <name type="scientific">Hymenobacter elongatus</name>
    <dbReference type="NCBI Taxonomy" id="877208"/>
    <lineage>
        <taxon>Bacteria</taxon>
        <taxon>Pseudomonadati</taxon>
        <taxon>Bacteroidota</taxon>
        <taxon>Cytophagia</taxon>
        <taxon>Cytophagales</taxon>
        <taxon>Hymenobacteraceae</taxon>
        <taxon>Hymenobacter</taxon>
    </lineage>
</organism>
<dbReference type="Gene3D" id="3.20.20.190">
    <property type="entry name" value="Phosphatidylinositol (PI) phosphodiesterase"/>
    <property type="match status" value="1"/>
</dbReference>
<evidence type="ECO:0000313" key="3">
    <source>
        <dbReference type="Proteomes" id="UP000297739"/>
    </source>
</evidence>
<dbReference type="SUPFAM" id="SSF51695">
    <property type="entry name" value="PLC-like phosphodiesterases"/>
    <property type="match status" value="1"/>
</dbReference>
<dbReference type="AlphaFoldDB" id="A0A4Z0PIX6"/>
<reference evidence="2 3" key="1">
    <citation type="submission" date="2019-04" db="EMBL/GenBank/DDBJ databases">
        <authorList>
            <person name="Feng G."/>
            <person name="Zhang J."/>
            <person name="Zhu H."/>
        </authorList>
    </citation>
    <scope>NUCLEOTIDE SEQUENCE [LARGE SCALE GENOMIC DNA]</scope>
    <source>
        <strain evidence="2 3">JCM 17223</strain>
    </source>
</reference>
<gene>
    <name evidence="2" type="ORF">E5J99_14075</name>
</gene>
<protein>
    <submittedName>
        <fullName evidence="2">Glycerophosphodiester phosphodiesterase</fullName>
    </submittedName>
</protein>
<dbReference type="GO" id="GO:0008081">
    <property type="term" value="F:phosphoric diester hydrolase activity"/>
    <property type="evidence" value="ECO:0007669"/>
    <property type="project" value="InterPro"/>
</dbReference>
<evidence type="ECO:0000259" key="1">
    <source>
        <dbReference type="PROSITE" id="PS51704"/>
    </source>
</evidence>
<dbReference type="PROSITE" id="PS51704">
    <property type="entry name" value="GP_PDE"/>
    <property type="match status" value="1"/>
</dbReference>
<name>A0A4Z0PIX6_9BACT</name>
<feature type="domain" description="GP-PDE" evidence="1">
    <location>
        <begin position="15"/>
        <end position="284"/>
    </location>
</feature>
<dbReference type="InterPro" id="IPR017946">
    <property type="entry name" value="PLC-like_Pdiesterase_TIM-brl"/>
</dbReference>
<dbReference type="GO" id="GO:0006629">
    <property type="term" value="P:lipid metabolic process"/>
    <property type="evidence" value="ECO:0007669"/>
    <property type="project" value="InterPro"/>
</dbReference>
<sequence length="287" mass="32254">MNGPFSSPVSSFPRPEIHGHRGCRGLFPENTLPAFQHALALGVDALELDVVVSADGQVVVSHEPWFSAAICRLPDGQRIDPAREREHNLYRLPYNQIREYDCGLTPHPRFPRQHSLPAYKPLLRDVIRSAEEQVLRSSRPPIHYSIEVKTEPAGDGVFHPAPEVYVALVLALIEQEGIADRVTLLSFAPRILQNARVQAPHIPVCLLVEDRLPLAEHLARLGFTPHVYGPDYRLLTPDLLRQARRLGMRIVPWTVNDIAAMHDLIRYGVDGITTDYPDVLQALLLQE</sequence>
<dbReference type="PANTHER" id="PTHR46211:SF14">
    <property type="entry name" value="GLYCEROPHOSPHODIESTER PHOSPHODIESTERASE"/>
    <property type="match status" value="1"/>
</dbReference>
<keyword evidence="3" id="KW-1185">Reference proteome</keyword>
<dbReference type="PANTHER" id="PTHR46211">
    <property type="entry name" value="GLYCEROPHOSPHORYL DIESTER PHOSPHODIESTERASE"/>
    <property type="match status" value="1"/>
</dbReference>
<accession>A0A4Z0PIX6</accession>
<proteinExistence type="predicted"/>
<dbReference type="Proteomes" id="UP000297739">
    <property type="component" value="Unassembled WGS sequence"/>
</dbReference>